<evidence type="ECO:0000313" key="2">
    <source>
        <dbReference type="EMBL" id="OWR47722.1"/>
    </source>
</evidence>
<dbReference type="KEGG" id="dpl:KGM_215794"/>
<name>A0A212F1W7_DANPL</name>
<proteinExistence type="predicted"/>
<comment type="caution">
    <text evidence="2">The sequence shown here is derived from an EMBL/GenBank/DDBJ whole genome shotgun (WGS) entry which is preliminary data.</text>
</comment>
<sequence length="150" mass="17591">MKPYRRSNKVMMAKFRSASRLEKARLLVVQFAGDIHSLWRYGAGFPTFLKLIGSLILCLLILLPLLYPLFVIAFTYFTCESLFFSWWFDQPWRFHPMSIFRRVASLLRQNYNATDVWKVRDVLTRGILLTHSLATSVDYLCVMQGLLDET</sequence>
<keyword evidence="1" id="KW-0812">Transmembrane</keyword>
<dbReference type="InParanoid" id="A0A212F1W7"/>
<evidence type="ECO:0000256" key="1">
    <source>
        <dbReference type="SAM" id="Phobius"/>
    </source>
</evidence>
<dbReference type="AlphaFoldDB" id="A0A212F1W7"/>
<accession>A0A212F1W7</accession>
<reference evidence="2 3" key="1">
    <citation type="journal article" date="2011" name="Cell">
        <title>The monarch butterfly genome yields insights into long-distance migration.</title>
        <authorList>
            <person name="Zhan S."/>
            <person name="Merlin C."/>
            <person name="Boore J.L."/>
            <person name="Reppert S.M."/>
        </authorList>
    </citation>
    <scope>NUCLEOTIDE SEQUENCE [LARGE SCALE GENOMIC DNA]</scope>
    <source>
        <strain evidence="2">F-2</strain>
    </source>
</reference>
<evidence type="ECO:0000313" key="3">
    <source>
        <dbReference type="Proteomes" id="UP000007151"/>
    </source>
</evidence>
<organism evidence="2 3">
    <name type="scientific">Danaus plexippus plexippus</name>
    <dbReference type="NCBI Taxonomy" id="278856"/>
    <lineage>
        <taxon>Eukaryota</taxon>
        <taxon>Metazoa</taxon>
        <taxon>Ecdysozoa</taxon>
        <taxon>Arthropoda</taxon>
        <taxon>Hexapoda</taxon>
        <taxon>Insecta</taxon>
        <taxon>Pterygota</taxon>
        <taxon>Neoptera</taxon>
        <taxon>Endopterygota</taxon>
        <taxon>Lepidoptera</taxon>
        <taxon>Glossata</taxon>
        <taxon>Ditrysia</taxon>
        <taxon>Papilionoidea</taxon>
        <taxon>Nymphalidae</taxon>
        <taxon>Danainae</taxon>
        <taxon>Danaini</taxon>
        <taxon>Danaina</taxon>
        <taxon>Danaus</taxon>
        <taxon>Danaus</taxon>
    </lineage>
</organism>
<dbReference type="EMBL" id="AGBW02010786">
    <property type="protein sequence ID" value="OWR47722.1"/>
    <property type="molecule type" value="Genomic_DNA"/>
</dbReference>
<gene>
    <name evidence="2" type="ORF">KGM_215794</name>
</gene>
<dbReference type="Proteomes" id="UP000007151">
    <property type="component" value="Unassembled WGS sequence"/>
</dbReference>
<keyword evidence="3" id="KW-1185">Reference proteome</keyword>
<protein>
    <submittedName>
        <fullName evidence="2">Uncharacterized protein</fullName>
    </submittedName>
</protein>
<keyword evidence="1" id="KW-1133">Transmembrane helix</keyword>
<keyword evidence="1" id="KW-0472">Membrane</keyword>
<feature type="transmembrane region" description="Helical" evidence="1">
    <location>
        <begin position="52"/>
        <end position="77"/>
    </location>
</feature>